<gene>
    <name evidence="1" type="ORF">MLD38_023194</name>
</gene>
<dbReference type="EMBL" id="CM042885">
    <property type="protein sequence ID" value="KAI4367458.1"/>
    <property type="molecule type" value="Genomic_DNA"/>
</dbReference>
<reference evidence="2" key="1">
    <citation type="journal article" date="2023" name="Front. Plant Sci.">
        <title>Chromosomal-level genome assembly of Melastoma candidum provides insights into trichome evolution.</title>
        <authorList>
            <person name="Zhong Y."/>
            <person name="Wu W."/>
            <person name="Sun C."/>
            <person name="Zou P."/>
            <person name="Liu Y."/>
            <person name="Dai S."/>
            <person name="Zhou R."/>
        </authorList>
    </citation>
    <scope>NUCLEOTIDE SEQUENCE [LARGE SCALE GENOMIC DNA]</scope>
</reference>
<keyword evidence="2" id="KW-1185">Reference proteome</keyword>
<accession>A0ACB9QMY0</accession>
<dbReference type="Proteomes" id="UP001057402">
    <property type="component" value="Chromosome 6"/>
</dbReference>
<sequence length="66" mass="6975">MGGCASAPIEFKKDEAPVEPEEQAAVTPSAKDEKSPSLGALLKEDGEGKEVEEEKKEEAAEDKKSA</sequence>
<organism evidence="1 2">
    <name type="scientific">Melastoma candidum</name>
    <dbReference type="NCBI Taxonomy" id="119954"/>
    <lineage>
        <taxon>Eukaryota</taxon>
        <taxon>Viridiplantae</taxon>
        <taxon>Streptophyta</taxon>
        <taxon>Embryophyta</taxon>
        <taxon>Tracheophyta</taxon>
        <taxon>Spermatophyta</taxon>
        <taxon>Magnoliopsida</taxon>
        <taxon>eudicotyledons</taxon>
        <taxon>Gunneridae</taxon>
        <taxon>Pentapetalae</taxon>
        <taxon>rosids</taxon>
        <taxon>malvids</taxon>
        <taxon>Myrtales</taxon>
        <taxon>Melastomataceae</taxon>
        <taxon>Melastomatoideae</taxon>
        <taxon>Melastomateae</taxon>
        <taxon>Melastoma</taxon>
    </lineage>
</organism>
<protein>
    <submittedName>
        <fullName evidence="1">Uncharacterized protein</fullName>
    </submittedName>
</protein>
<comment type="caution">
    <text evidence="1">The sequence shown here is derived from an EMBL/GenBank/DDBJ whole genome shotgun (WGS) entry which is preliminary data.</text>
</comment>
<evidence type="ECO:0000313" key="2">
    <source>
        <dbReference type="Proteomes" id="UP001057402"/>
    </source>
</evidence>
<proteinExistence type="predicted"/>
<evidence type="ECO:0000313" key="1">
    <source>
        <dbReference type="EMBL" id="KAI4367458.1"/>
    </source>
</evidence>
<name>A0ACB9QMY0_9MYRT</name>